<dbReference type="AlphaFoldDB" id="A0AAV9QSZ1"/>
<gene>
    <name evidence="4" type="ORF">CRENBAI_026659</name>
</gene>
<comment type="cofactor">
    <cofactor evidence="1">
        <name>a divalent metal cation</name>
        <dbReference type="ChEBI" id="CHEBI:60240"/>
    </cofactor>
</comment>
<evidence type="ECO:0000259" key="3">
    <source>
        <dbReference type="Pfam" id="PF13359"/>
    </source>
</evidence>
<keyword evidence="2" id="KW-0479">Metal-binding</keyword>
<protein>
    <recommendedName>
        <fullName evidence="3">DDE Tnp4 domain-containing protein</fullName>
    </recommendedName>
</protein>
<evidence type="ECO:0000256" key="1">
    <source>
        <dbReference type="ARBA" id="ARBA00001968"/>
    </source>
</evidence>
<dbReference type="InterPro" id="IPR027806">
    <property type="entry name" value="HARBI1_dom"/>
</dbReference>
<reference evidence="4 5" key="1">
    <citation type="submission" date="2021-06" db="EMBL/GenBank/DDBJ databases">
        <authorList>
            <person name="Palmer J.M."/>
        </authorList>
    </citation>
    <scope>NUCLEOTIDE SEQUENCE [LARGE SCALE GENOMIC DNA]</scope>
    <source>
        <strain evidence="4 5">MEX-2019</strain>
        <tissue evidence="4">Muscle</tissue>
    </source>
</reference>
<keyword evidence="5" id="KW-1185">Reference proteome</keyword>
<comment type="caution">
    <text evidence="4">The sequence shown here is derived from an EMBL/GenBank/DDBJ whole genome shotgun (WGS) entry which is preliminary data.</text>
</comment>
<feature type="domain" description="DDE Tnp4" evidence="3">
    <location>
        <begin position="31"/>
        <end position="93"/>
    </location>
</feature>
<name>A0AAV9QSZ1_9TELE</name>
<evidence type="ECO:0000256" key="2">
    <source>
        <dbReference type="ARBA" id="ARBA00022723"/>
    </source>
</evidence>
<dbReference type="EMBL" id="JAHHUM010002970">
    <property type="protein sequence ID" value="KAK5599045.1"/>
    <property type="molecule type" value="Genomic_DNA"/>
</dbReference>
<proteinExistence type="predicted"/>
<dbReference type="Pfam" id="PF13359">
    <property type="entry name" value="DDE_Tnp_4"/>
    <property type="match status" value="1"/>
</dbReference>
<dbReference type="GO" id="GO:0046872">
    <property type="term" value="F:metal ion binding"/>
    <property type="evidence" value="ECO:0007669"/>
    <property type="project" value="UniProtKB-KW"/>
</dbReference>
<evidence type="ECO:0000313" key="5">
    <source>
        <dbReference type="Proteomes" id="UP001311232"/>
    </source>
</evidence>
<sequence length="124" mass="13751">MVLETNYKQGLVSMAYDSPWVINAIRLQPGSSHQSLRHRERLRYKSLHGHARSIIEHTMGLLKGSWRCLDGVVVSCCKPHRKHCGVYSIVLACGMLQCGSPSWWASARCGGPQPGSGPWASTYN</sequence>
<dbReference type="Proteomes" id="UP001311232">
    <property type="component" value="Unassembled WGS sequence"/>
</dbReference>
<organism evidence="4 5">
    <name type="scientific">Crenichthys baileyi</name>
    <name type="common">White River springfish</name>
    <dbReference type="NCBI Taxonomy" id="28760"/>
    <lineage>
        <taxon>Eukaryota</taxon>
        <taxon>Metazoa</taxon>
        <taxon>Chordata</taxon>
        <taxon>Craniata</taxon>
        <taxon>Vertebrata</taxon>
        <taxon>Euteleostomi</taxon>
        <taxon>Actinopterygii</taxon>
        <taxon>Neopterygii</taxon>
        <taxon>Teleostei</taxon>
        <taxon>Neoteleostei</taxon>
        <taxon>Acanthomorphata</taxon>
        <taxon>Ovalentaria</taxon>
        <taxon>Atherinomorphae</taxon>
        <taxon>Cyprinodontiformes</taxon>
        <taxon>Goodeidae</taxon>
        <taxon>Crenichthys</taxon>
    </lineage>
</organism>
<accession>A0AAV9QSZ1</accession>
<evidence type="ECO:0000313" key="4">
    <source>
        <dbReference type="EMBL" id="KAK5599045.1"/>
    </source>
</evidence>